<dbReference type="EMBL" id="BK015307">
    <property type="protein sequence ID" value="DAE00677.1"/>
    <property type="molecule type" value="Genomic_DNA"/>
</dbReference>
<feature type="region of interest" description="Disordered" evidence="1">
    <location>
        <begin position="48"/>
        <end position="88"/>
    </location>
</feature>
<protein>
    <submittedName>
        <fullName evidence="2">Uncharacterized protein</fullName>
    </submittedName>
</protein>
<evidence type="ECO:0000313" key="2">
    <source>
        <dbReference type="EMBL" id="DAE00677.1"/>
    </source>
</evidence>
<name>A0A8S5P1Z9_9CAUD</name>
<reference evidence="2" key="1">
    <citation type="journal article" date="2021" name="Proc. Natl. Acad. Sci. U.S.A.">
        <title>A Catalog of Tens of Thousands of Viruses from Human Metagenomes Reveals Hidden Associations with Chronic Diseases.</title>
        <authorList>
            <person name="Tisza M.J."/>
            <person name="Buck C.B."/>
        </authorList>
    </citation>
    <scope>NUCLEOTIDE SEQUENCE</scope>
    <source>
        <strain evidence="2">Ct8Uw4</strain>
    </source>
</reference>
<organism evidence="2">
    <name type="scientific">Myoviridae sp. ct8Uw4</name>
    <dbReference type="NCBI Taxonomy" id="2825040"/>
    <lineage>
        <taxon>Viruses</taxon>
        <taxon>Duplodnaviria</taxon>
        <taxon>Heunggongvirae</taxon>
        <taxon>Uroviricota</taxon>
        <taxon>Caudoviricetes</taxon>
    </lineage>
</organism>
<accession>A0A8S5P1Z9</accession>
<evidence type="ECO:0000256" key="1">
    <source>
        <dbReference type="SAM" id="MobiDB-lite"/>
    </source>
</evidence>
<sequence length="88" mass="9680">MEELKIKLVHWAVAVPAAWMMAALPSCEAVPAAQQEAVQVHIADWKERSVSAESPPQGRMAEWPMPGEVPPMPFEPTAEDFESGLAHF</sequence>
<proteinExistence type="predicted"/>